<protein>
    <submittedName>
        <fullName evidence="3">Choice-of-anchor A domain-containing protein</fullName>
    </submittedName>
</protein>
<keyword evidence="4" id="KW-1185">Reference proteome</keyword>
<gene>
    <name evidence="3" type="ORF">DFR42_107287</name>
</gene>
<dbReference type="EMBL" id="QJKB01000007">
    <property type="protein sequence ID" value="PXX41635.1"/>
    <property type="molecule type" value="Genomic_DNA"/>
</dbReference>
<feature type="domain" description="Choice-of-anchor A" evidence="2">
    <location>
        <begin position="1"/>
        <end position="207"/>
    </location>
</feature>
<feature type="compositionally biased region" description="Low complexity" evidence="1">
    <location>
        <begin position="247"/>
        <end position="261"/>
    </location>
</feature>
<evidence type="ECO:0000259" key="2">
    <source>
        <dbReference type="Pfam" id="PF20597"/>
    </source>
</evidence>
<reference evidence="3 4" key="1">
    <citation type="submission" date="2018-05" db="EMBL/GenBank/DDBJ databases">
        <title>Genomic Encyclopedia of Type Strains, Phase IV (KMG-IV): sequencing the most valuable type-strain genomes for metagenomic binning, comparative biology and taxonomic classification.</title>
        <authorList>
            <person name="Goeker M."/>
        </authorList>
    </citation>
    <scope>NUCLEOTIDE SEQUENCE [LARGE SCALE GENOMIC DNA]</scope>
    <source>
        <strain evidence="3 4">DSM 19792</strain>
    </source>
</reference>
<evidence type="ECO:0000256" key="1">
    <source>
        <dbReference type="SAM" id="MobiDB-lite"/>
    </source>
</evidence>
<comment type="caution">
    <text evidence="3">The sequence shown here is derived from an EMBL/GenBank/DDBJ whole genome shotgun (WGS) entry which is preliminary data.</text>
</comment>
<dbReference type="Proteomes" id="UP000247792">
    <property type="component" value="Unassembled WGS sequence"/>
</dbReference>
<dbReference type="InterPro" id="IPR026588">
    <property type="entry name" value="Choice_anch_A"/>
</dbReference>
<dbReference type="AlphaFoldDB" id="A0A318J1Y5"/>
<dbReference type="NCBIfam" id="TIGR04215">
    <property type="entry name" value="choice_anch_A"/>
    <property type="match status" value="1"/>
</dbReference>
<proteinExistence type="predicted"/>
<dbReference type="Pfam" id="PF20597">
    <property type="entry name" value="pAdhesive_15"/>
    <property type="match status" value="1"/>
</dbReference>
<accession>A0A318J1Y5</accession>
<organism evidence="3 4">
    <name type="scientific">Undibacterium pigrum</name>
    <dbReference type="NCBI Taxonomy" id="401470"/>
    <lineage>
        <taxon>Bacteria</taxon>
        <taxon>Pseudomonadati</taxon>
        <taxon>Pseudomonadota</taxon>
        <taxon>Betaproteobacteria</taxon>
        <taxon>Burkholderiales</taxon>
        <taxon>Oxalobacteraceae</taxon>
        <taxon>Undibacterium</taxon>
    </lineage>
</organism>
<evidence type="ECO:0000313" key="4">
    <source>
        <dbReference type="Proteomes" id="UP000247792"/>
    </source>
</evidence>
<feature type="region of interest" description="Disordered" evidence="1">
    <location>
        <begin position="247"/>
        <end position="266"/>
    </location>
</feature>
<sequence length="337" mass="34354">MAVGHNFNVSAFSMDTTQKNYQGMSLIVGNQLTFNGGSTHGKATYGSSKNVNNLQQGDTVVKAAPPFSFADNKTQLTDLSTNLAAQTANGKTSIQFNGMTFQGDGTSGTQIFNVKGTDLLNVTYANFVNLTPGQTLIINVTGDSGMQGGMPDGFRNYNTLFNFSTAKKLTFTNVALNASILAPLATVSGGSGVVDGNVVVNNWNSNVYIANNRSFQAAGMPTKPAQSQSSAMGMSVAAANPYATAVSPATPATTTNNKSTSLTATPMQATSGSSAIVIPAASSSSSSTAAKSSANTTATAAATDGDLAMAALLDSLGNSLGSALQAQMDKTLQKGLN</sequence>
<evidence type="ECO:0000313" key="3">
    <source>
        <dbReference type="EMBL" id="PXX41635.1"/>
    </source>
</evidence>
<name>A0A318J1Y5_9BURK</name>